<keyword evidence="9 10" id="KW-0998">Cell outer membrane</keyword>
<feature type="domain" description="TonB-dependent receptor plug" evidence="14">
    <location>
        <begin position="82"/>
        <end position="182"/>
    </location>
</feature>
<evidence type="ECO:0000256" key="11">
    <source>
        <dbReference type="RuleBase" id="RU003357"/>
    </source>
</evidence>
<evidence type="ECO:0000256" key="3">
    <source>
        <dbReference type="ARBA" id="ARBA00022448"/>
    </source>
</evidence>
<name>A0ABW9AD31_9BURK</name>
<dbReference type="Gene3D" id="2.170.130.10">
    <property type="entry name" value="TonB-dependent receptor, plug domain"/>
    <property type="match status" value="1"/>
</dbReference>
<organism evidence="15 16">
    <name type="scientific">Herbaspirillum lusitanum</name>
    <dbReference type="NCBI Taxonomy" id="213312"/>
    <lineage>
        <taxon>Bacteria</taxon>
        <taxon>Pseudomonadati</taxon>
        <taxon>Pseudomonadota</taxon>
        <taxon>Betaproteobacteria</taxon>
        <taxon>Burkholderiales</taxon>
        <taxon>Oxalobacteraceae</taxon>
        <taxon>Herbaspirillum</taxon>
    </lineage>
</organism>
<feature type="chain" id="PRO_5046520891" evidence="12">
    <location>
        <begin position="26"/>
        <end position="726"/>
    </location>
</feature>
<comment type="subcellular location">
    <subcellularLocation>
        <location evidence="1 10">Cell outer membrane</location>
        <topology evidence="1 10">Multi-pass membrane protein</topology>
    </subcellularLocation>
</comment>
<dbReference type="Gene3D" id="2.40.170.20">
    <property type="entry name" value="TonB-dependent receptor, beta-barrel domain"/>
    <property type="match status" value="1"/>
</dbReference>
<keyword evidence="7 10" id="KW-0472">Membrane</keyword>
<evidence type="ECO:0000259" key="14">
    <source>
        <dbReference type="Pfam" id="PF07715"/>
    </source>
</evidence>
<dbReference type="InterPro" id="IPR039426">
    <property type="entry name" value="TonB-dep_rcpt-like"/>
</dbReference>
<dbReference type="PANTHER" id="PTHR32552:SF82">
    <property type="entry name" value="FCUA PROTEIN"/>
    <property type="match status" value="1"/>
</dbReference>
<dbReference type="RefSeq" id="WP_408159352.1">
    <property type="nucleotide sequence ID" value="NZ_JAQQFM010000007.1"/>
</dbReference>
<dbReference type="InterPro" id="IPR000531">
    <property type="entry name" value="Beta-barrel_TonB"/>
</dbReference>
<dbReference type="CDD" id="cd01347">
    <property type="entry name" value="ligand_gated_channel"/>
    <property type="match status" value="1"/>
</dbReference>
<keyword evidence="5 10" id="KW-0812">Transmembrane</keyword>
<comment type="similarity">
    <text evidence="2 10 11">Belongs to the TonB-dependent receptor family.</text>
</comment>
<evidence type="ECO:0000256" key="8">
    <source>
        <dbReference type="ARBA" id="ARBA00023170"/>
    </source>
</evidence>
<evidence type="ECO:0000256" key="4">
    <source>
        <dbReference type="ARBA" id="ARBA00022452"/>
    </source>
</evidence>
<dbReference type="InterPro" id="IPR010105">
    <property type="entry name" value="TonB_sidphr_rcpt"/>
</dbReference>
<evidence type="ECO:0000259" key="13">
    <source>
        <dbReference type="Pfam" id="PF00593"/>
    </source>
</evidence>
<comment type="caution">
    <text evidence="15">The sequence shown here is derived from an EMBL/GenBank/DDBJ whole genome shotgun (WGS) entry which is preliminary data.</text>
</comment>
<evidence type="ECO:0000256" key="5">
    <source>
        <dbReference type="ARBA" id="ARBA00022692"/>
    </source>
</evidence>
<evidence type="ECO:0000256" key="12">
    <source>
        <dbReference type="SAM" id="SignalP"/>
    </source>
</evidence>
<dbReference type="SUPFAM" id="SSF56935">
    <property type="entry name" value="Porins"/>
    <property type="match status" value="1"/>
</dbReference>
<evidence type="ECO:0000256" key="1">
    <source>
        <dbReference type="ARBA" id="ARBA00004571"/>
    </source>
</evidence>
<dbReference type="Pfam" id="PF07715">
    <property type="entry name" value="Plug"/>
    <property type="match status" value="1"/>
</dbReference>
<reference evidence="15 16" key="1">
    <citation type="journal article" date="2024" name="Chem. Sci.">
        <title>Discovery of megapolipeptins by genome mining of a Burkholderiales bacteria collection.</title>
        <authorList>
            <person name="Paulo B.S."/>
            <person name="Recchia M.J.J."/>
            <person name="Lee S."/>
            <person name="Fergusson C.H."/>
            <person name="Romanowski S.B."/>
            <person name="Hernandez A."/>
            <person name="Krull N."/>
            <person name="Liu D.Y."/>
            <person name="Cavanagh H."/>
            <person name="Bos A."/>
            <person name="Gray C.A."/>
            <person name="Murphy B.T."/>
            <person name="Linington R.G."/>
            <person name="Eustaquio A.S."/>
        </authorList>
    </citation>
    <scope>NUCLEOTIDE SEQUENCE [LARGE SCALE GENOMIC DNA]</scope>
    <source>
        <strain evidence="15 16">RL21-008-BIB-A</strain>
    </source>
</reference>
<dbReference type="Proteomes" id="UP001629246">
    <property type="component" value="Unassembled WGS sequence"/>
</dbReference>
<keyword evidence="16" id="KW-1185">Reference proteome</keyword>
<dbReference type="Pfam" id="PF00593">
    <property type="entry name" value="TonB_dep_Rec_b-barrel"/>
    <property type="match status" value="1"/>
</dbReference>
<feature type="signal peptide" evidence="12">
    <location>
        <begin position="1"/>
        <end position="25"/>
    </location>
</feature>
<sequence length="726" mass="78559">MKKSVLPRPLPLVLALLGAWSLSSAAPAQTTQTSQTNQTSDTAIAAQSEDAAALPTITVSDDKGSAFAPATAQVGPYRGASLHDVPATVNVISRELLDAQGAIGLHDALRNVAGVVRQQQSGIAYDQISIRGINLDNRASYMFNGVLPFDNNLPIPMEDKERMEVLKGAAALYYGFITPGGIVNMVTKRAGSTPVTALKLSTDNNGSTTAHVDIGRRFGENQQFGLRINAVTNNVHTPVDNDNGYRRMFSAAFDWKVNNQLTLKYDAEFIKAKVTEQAAVVPQAAVNGVITLPSIPDPSKLLSMSDKATISDAQTHLLQAEYAFNDNWSGRLSLGQSKTHRDRWLWIFDNYNVNTGAGTVYGADQVGQIYTNQNVRAEVNGLFSTGFIKHDLLVGASQNRLYQPSFYTYMYRASQNLYNPIEVSTLIRSPTGTKSTLRDRGFNEQTIRDTGVYAMDRISLSEQWQVVGALRYGQYTIDQLSTARYSTSATTPSLSLIYKLTPKTSFYASYVEGLESGGTAPTTATNAGQSLPAAVSRQKELGVRTQLLDGLQASTSAFEISQPSAGSDSSNLYSLNGKQRIRGLEMSLQGDLTRNLSLVASLMLLDAQITQSTTAGLIGKTPENTPQRTGNLFVNYRVPGIEGFSVSAGALAMGARPVNDQNQAFIGGYTTYNAGLRYQTRVFGTKTTFQANIENLSDKRYWSAAGSGQLAVGMPRTITLSSNFEF</sequence>
<feature type="domain" description="TonB-dependent receptor-like beta-barrel" evidence="13">
    <location>
        <begin position="307"/>
        <end position="696"/>
    </location>
</feature>
<proteinExistence type="inferred from homology"/>
<dbReference type="InterPro" id="IPR037066">
    <property type="entry name" value="Plug_dom_sf"/>
</dbReference>
<evidence type="ECO:0000256" key="7">
    <source>
        <dbReference type="ARBA" id="ARBA00023136"/>
    </source>
</evidence>
<dbReference type="PROSITE" id="PS52016">
    <property type="entry name" value="TONB_DEPENDENT_REC_3"/>
    <property type="match status" value="1"/>
</dbReference>
<dbReference type="NCBIfam" id="TIGR01783">
    <property type="entry name" value="TonB-siderophor"/>
    <property type="match status" value="1"/>
</dbReference>
<protein>
    <submittedName>
        <fullName evidence="15">TonB-dependent siderophore receptor</fullName>
    </submittedName>
</protein>
<evidence type="ECO:0000313" key="15">
    <source>
        <dbReference type="EMBL" id="MFL9926159.1"/>
    </source>
</evidence>
<evidence type="ECO:0000256" key="9">
    <source>
        <dbReference type="ARBA" id="ARBA00023237"/>
    </source>
</evidence>
<dbReference type="InterPro" id="IPR012910">
    <property type="entry name" value="Plug_dom"/>
</dbReference>
<evidence type="ECO:0000256" key="10">
    <source>
        <dbReference type="PROSITE-ProRule" id="PRU01360"/>
    </source>
</evidence>
<accession>A0ABW9AD31</accession>
<keyword evidence="6 11" id="KW-0798">TonB box</keyword>
<keyword evidence="3 10" id="KW-0813">Transport</keyword>
<dbReference type="PANTHER" id="PTHR32552">
    <property type="entry name" value="FERRICHROME IRON RECEPTOR-RELATED"/>
    <property type="match status" value="1"/>
</dbReference>
<dbReference type="InterPro" id="IPR036942">
    <property type="entry name" value="Beta-barrel_TonB_sf"/>
</dbReference>
<evidence type="ECO:0000256" key="2">
    <source>
        <dbReference type="ARBA" id="ARBA00009810"/>
    </source>
</evidence>
<evidence type="ECO:0000256" key="6">
    <source>
        <dbReference type="ARBA" id="ARBA00023077"/>
    </source>
</evidence>
<dbReference type="EMBL" id="JAQQFM010000007">
    <property type="protein sequence ID" value="MFL9926159.1"/>
    <property type="molecule type" value="Genomic_DNA"/>
</dbReference>
<keyword evidence="12" id="KW-0732">Signal</keyword>
<gene>
    <name evidence="15" type="ORF">PQR62_17920</name>
</gene>
<keyword evidence="8 15" id="KW-0675">Receptor</keyword>
<evidence type="ECO:0000313" key="16">
    <source>
        <dbReference type="Proteomes" id="UP001629246"/>
    </source>
</evidence>
<keyword evidence="4 10" id="KW-1134">Transmembrane beta strand</keyword>